<dbReference type="Proteomes" id="UP001295444">
    <property type="component" value="Chromosome 09"/>
</dbReference>
<accession>A0AAD1T5U9</accession>
<dbReference type="EMBL" id="OW240920">
    <property type="protein sequence ID" value="CAH2315657.1"/>
    <property type="molecule type" value="Genomic_DNA"/>
</dbReference>
<dbReference type="AlphaFoldDB" id="A0AAD1T5U9"/>
<proteinExistence type="predicted"/>
<feature type="region of interest" description="Disordered" evidence="1">
    <location>
        <begin position="251"/>
        <end position="270"/>
    </location>
</feature>
<name>A0AAD1T5U9_PELCU</name>
<evidence type="ECO:0000313" key="2">
    <source>
        <dbReference type="EMBL" id="CAH2315657.1"/>
    </source>
</evidence>
<gene>
    <name evidence="2" type="ORF">PECUL_23A036733</name>
</gene>
<protein>
    <submittedName>
        <fullName evidence="2">Uncharacterized protein</fullName>
    </submittedName>
</protein>
<keyword evidence="3" id="KW-1185">Reference proteome</keyword>
<evidence type="ECO:0000313" key="3">
    <source>
        <dbReference type="Proteomes" id="UP001295444"/>
    </source>
</evidence>
<organism evidence="2 3">
    <name type="scientific">Pelobates cultripes</name>
    <name type="common">Western spadefoot toad</name>
    <dbReference type="NCBI Taxonomy" id="61616"/>
    <lineage>
        <taxon>Eukaryota</taxon>
        <taxon>Metazoa</taxon>
        <taxon>Chordata</taxon>
        <taxon>Craniata</taxon>
        <taxon>Vertebrata</taxon>
        <taxon>Euteleostomi</taxon>
        <taxon>Amphibia</taxon>
        <taxon>Batrachia</taxon>
        <taxon>Anura</taxon>
        <taxon>Pelobatoidea</taxon>
        <taxon>Pelobatidae</taxon>
        <taxon>Pelobates</taxon>
    </lineage>
</organism>
<evidence type="ECO:0000256" key="1">
    <source>
        <dbReference type="SAM" id="MobiDB-lite"/>
    </source>
</evidence>
<sequence>MSIPFSPEALLLFHFEIPPRQIKYSLIYFMLTAAKSTIVNKWKSATPPTKQDWIHRKEHKPQSIPLGGKWCPGQSHEKTAYCSHMKAKPWTKSLLDDIDQTSVWKLRNHQNDEKPQRTLLGGKCYPGESNLQKLATSKDDKLLNVTRKEAKKTREAATAAVKATEEKETKREQNASWSHIRAKQWSKSLLDSIDSTSIWKLRNHQNDEKPQRPHLGGKWYPGQSDGYVQIDLQPHYSDTSKDDKILNVTPTEAKTTQEPATALVKTVEEN</sequence>
<reference evidence="2" key="1">
    <citation type="submission" date="2022-03" db="EMBL/GenBank/DDBJ databases">
        <authorList>
            <person name="Alioto T."/>
            <person name="Alioto T."/>
            <person name="Gomez Garrido J."/>
        </authorList>
    </citation>
    <scope>NUCLEOTIDE SEQUENCE</scope>
</reference>